<dbReference type="Pfam" id="PF07719">
    <property type="entry name" value="TPR_2"/>
    <property type="match status" value="1"/>
</dbReference>
<sequence length="560" mass="63376">MPIPETIDHSANRWKWIAIVAIPLLVLAVYHRTFTYPFHFDGQVNIQSNESYQTLSWENFPRTPRSLVNLTWRLNYFADGGTLLGYHLVNISIHIAASLLLFGFISQTLRLPKIPERYRDHATLLAAGVALLWAVHPLQTQSVTYIVQRYESLMGMFFLLSLFCFIRGFTSKYHAAWYLGSVVACFASALSKEVAVAIPLVVLWYDRAFLAQSWLDLIRNRWPVYMGLFAAWLILAQLALVPLTTHNEHGTVLVHEVDFSAEEPIRTLVGPKEYLYSQAHAIPFYLQLTILPMGQSLDHSWRATYSLSEAIWPGIIVVAALGLTIWCIFRAPCWSFVGASFFLILAPTSSILPIQDIVFEHRMYLPLAAVITLIVLGIYEGLWLTQPMQASDSSHLSAWQSLIVLIVVLIAVYGGVTIARNEVYRDGNSMWSDVLAKNPNNPRAYHGIAHAYITQGDWAKAIPYLEKTIELHPEYQFNGGYADRFRKGATKAIEMGDVPLALQLLDLTIKMNPEEAEGYILMANLLQHENRRQAVALLQLAIRRDPQNAEAQQLLKQLTQ</sequence>
<feature type="repeat" description="TPR" evidence="3">
    <location>
        <begin position="442"/>
        <end position="475"/>
    </location>
</feature>
<evidence type="ECO:0000256" key="4">
    <source>
        <dbReference type="SAM" id="Phobius"/>
    </source>
</evidence>
<keyword evidence="4" id="KW-1133">Transmembrane helix</keyword>
<feature type="transmembrane region" description="Helical" evidence="4">
    <location>
        <begin position="84"/>
        <end position="106"/>
    </location>
</feature>
<dbReference type="PANTHER" id="PTHR44227">
    <property type="match status" value="1"/>
</dbReference>
<feature type="transmembrane region" description="Helical" evidence="4">
    <location>
        <begin position="396"/>
        <end position="416"/>
    </location>
</feature>
<organism evidence="5 6">
    <name type="scientific">Bremerella alba</name>
    <dbReference type="NCBI Taxonomy" id="980252"/>
    <lineage>
        <taxon>Bacteria</taxon>
        <taxon>Pseudomonadati</taxon>
        <taxon>Planctomycetota</taxon>
        <taxon>Planctomycetia</taxon>
        <taxon>Pirellulales</taxon>
        <taxon>Pirellulaceae</taxon>
        <taxon>Bremerella</taxon>
    </lineage>
</organism>
<feature type="transmembrane region" description="Helical" evidence="4">
    <location>
        <begin position="150"/>
        <end position="169"/>
    </location>
</feature>
<comment type="caution">
    <text evidence="5">The sequence shown here is derived from an EMBL/GenBank/DDBJ whole genome shotgun (WGS) entry which is preliminary data.</text>
</comment>
<feature type="transmembrane region" description="Helical" evidence="4">
    <location>
        <begin position="334"/>
        <end position="352"/>
    </location>
</feature>
<dbReference type="InterPro" id="IPR013105">
    <property type="entry name" value="TPR_2"/>
</dbReference>
<evidence type="ECO:0000313" key="5">
    <source>
        <dbReference type="EMBL" id="MBA2114056.1"/>
    </source>
</evidence>
<dbReference type="Gene3D" id="1.25.40.10">
    <property type="entry name" value="Tetratricopeptide repeat domain"/>
    <property type="match status" value="2"/>
</dbReference>
<dbReference type="Proteomes" id="UP000551616">
    <property type="component" value="Unassembled WGS sequence"/>
</dbReference>
<keyword evidence="2 3" id="KW-0802">TPR repeat</keyword>
<evidence type="ECO:0000313" key="6">
    <source>
        <dbReference type="Proteomes" id="UP000551616"/>
    </source>
</evidence>
<keyword evidence="6" id="KW-1185">Reference proteome</keyword>
<accession>A0A7V8V3E8</accession>
<evidence type="ECO:0008006" key="7">
    <source>
        <dbReference type="Google" id="ProtNLM"/>
    </source>
</evidence>
<dbReference type="RefSeq" id="WP_207395544.1">
    <property type="nucleotide sequence ID" value="NZ_JABRWO010000003.1"/>
</dbReference>
<dbReference type="SMART" id="SM00028">
    <property type="entry name" value="TPR"/>
    <property type="match status" value="2"/>
</dbReference>
<dbReference type="PANTHER" id="PTHR44227:SF3">
    <property type="entry name" value="PROTEIN O-MANNOSYL-TRANSFERASE TMTC4"/>
    <property type="match status" value="1"/>
</dbReference>
<dbReference type="EMBL" id="JABRWO010000003">
    <property type="protein sequence ID" value="MBA2114056.1"/>
    <property type="molecule type" value="Genomic_DNA"/>
</dbReference>
<protein>
    <recommendedName>
        <fullName evidence="7">Tetratricopeptide repeat protein</fullName>
    </recommendedName>
</protein>
<dbReference type="InterPro" id="IPR011990">
    <property type="entry name" value="TPR-like_helical_dom_sf"/>
</dbReference>
<dbReference type="InterPro" id="IPR052346">
    <property type="entry name" value="O-mannosyl-transferase_TMTC"/>
</dbReference>
<reference evidence="5 6" key="1">
    <citation type="submission" date="2020-05" db="EMBL/GenBank/DDBJ databases">
        <title>Bremerella alba sp. nov., a novel planctomycete isolated from the surface of the macroalga Fucus spiralis.</title>
        <authorList>
            <person name="Godinho O."/>
            <person name="Botelho R."/>
            <person name="Albuquerque L."/>
            <person name="Wiegand S."/>
            <person name="Da Costa M.S."/>
            <person name="Lobo-Da-Cunha A."/>
            <person name="Jogler C."/>
            <person name="Lage O.M."/>
        </authorList>
    </citation>
    <scope>NUCLEOTIDE SEQUENCE [LARGE SCALE GENOMIC DNA]</scope>
    <source>
        <strain evidence="5 6">FF15</strain>
    </source>
</reference>
<name>A0A7V8V3E8_9BACT</name>
<gene>
    <name evidence="5" type="ORF">HOV93_12100</name>
</gene>
<feature type="transmembrane region" description="Helical" evidence="4">
    <location>
        <begin position="176"/>
        <end position="202"/>
    </location>
</feature>
<dbReference type="PROSITE" id="PS50293">
    <property type="entry name" value="TPR_REGION"/>
    <property type="match status" value="1"/>
</dbReference>
<feature type="transmembrane region" description="Helical" evidence="4">
    <location>
        <begin position="222"/>
        <end position="241"/>
    </location>
</feature>
<dbReference type="SUPFAM" id="SSF48452">
    <property type="entry name" value="TPR-like"/>
    <property type="match status" value="1"/>
</dbReference>
<evidence type="ECO:0000256" key="3">
    <source>
        <dbReference type="PROSITE-ProRule" id="PRU00339"/>
    </source>
</evidence>
<dbReference type="PROSITE" id="PS50005">
    <property type="entry name" value="TPR"/>
    <property type="match status" value="1"/>
</dbReference>
<keyword evidence="4" id="KW-0472">Membrane</keyword>
<evidence type="ECO:0000256" key="2">
    <source>
        <dbReference type="ARBA" id="ARBA00022803"/>
    </source>
</evidence>
<feature type="transmembrane region" description="Helical" evidence="4">
    <location>
        <begin position="364"/>
        <end position="384"/>
    </location>
</feature>
<feature type="transmembrane region" description="Helical" evidence="4">
    <location>
        <begin position="310"/>
        <end position="328"/>
    </location>
</feature>
<dbReference type="AlphaFoldDB" id="A0A7V8V3E8"/>
<evidence type="ECO:0000256" key="1">
    <source>
        <dbReference type="ARBA" id="ARBA00022737"/>
    </source>
</evidence>
<feature type="transmembrane region" description="Helical" evidence="4">
    <location>
        <begin position="12"/>
        <end position="30"/>
    </location>
</feature>
<proteinExistence type="predicted"/>
<keyword evidence="4" id="KW-0812">Transmembrane</keyword>
<dbReference type="InterPro" id="IPR019734">
    <property type="entry name" value="TPR_rpt"/>
</dbReference>
<keyword evidence="1" id="KW-0677">Repeat</keyword>